<dbReference type="EMBL" id="OZ034821">
    <property type="protein sequence ID" value="CAL1406539.1"/>
    <property type="molecule type" value="Genomic_DNA"/>
</dbReference>
<feature type="region of interest" description="Disordered" evidence="1">
    <location>
        <begin position="50"/>
        <end position="174"/>
    </location>
</feature>
<sequence length="327" mass="36540">MSGYDTDGPPMGNGPGPLGHYTKVHNGLGWLDLEDGPEYDKLSLADQQAQWAEPELDLRGLGGPRRAGDKMGKGGSAPRVRTALDWARAGRAETSRAGIGRTDEDQTELSRTGPGRTRMGRPEVGRTGHRSSPTSQPIRRVDSRGPAGWEGPYEAPPAPGGYPNQQGSYPGDYGHGNPSQMQCVPFGQPWRTPGNDRYGSHYMNYEGMDGVVFRAKPPTIEFPKFNGQKDAGLWLYAVERWFKNHPIPEERKAYLASFYLEGDALQWWEWRERSYAAATTLITWHMFQEELRYQFGKSDGWAPQQLAKLKQTGTVAEYRAEFFKLGN</sequence>
<feature type="region of interest" description="Disordered" evidence="1">
    <location>
        <begin position="1"/>
        <end position="24"/>
    </location>
</feature>
<evidence type="ECO:0000313" key="3">
    <source>
        <dbReference type="EMBL" id="CAL1406539.1"/>
    </source>
</evidence>
<name>A0AAV2G8F7_9ROSI</name>
<reference evidence="3 4" key="1">
    <citation type="submission" date="2024-04" db="EMBL/GenBank/DDBJ databases">
        <authorList>
            <person name="Fracassetti M."/>
        </authorList>
    </citation>
    <scope>NUCLEOTIDE SEQUENCE [LARGE SCALE GENOMIC DNA]</scope>
</reference>
<evidence type="ECO:0000259" key="2">
    <source>
        <dbReference type="Pfam" id="PF03732"/>
    </source>
</evidence>
<evidence type="ECO:0000256" key="1">
    <source>
        <dbReference type="SAM" id="MobiDB-lite"/>
    </source>
</evidence>
<proteinExistence type="predicted"/>
<keyword evidence="4" id="KW-1185">Reference proteome</keyword>
<dbReference type="Proteomes" id="UP001497516">
    <property type="component" value="Chromosome 8"/>
</dbReference>
<feature type="domain" description="Retrotransposon gag" evidence="2">
    <location>
        <begin position="255"/>
        <end position="324"/>
    </location>
</feature>
<dbReference type="InterPro" id="IPR005162">
    <property type="entry name" value="Retrotrans_gag_dom"/>
</dbReference>
<accession>A0AAV2G8F7</accession>
<gene>
    <name evidence="3" type="ORF">LTRI10_LOCUS46258</name>
</gene>
<protein>
    <recommendedName>
        <fullName evidence="2">Retrotransposon gag domain-containing protein</fullName>
    </recommendedName>
</protein>
<dbReference type="Pfam" id="PF03732">
    <property type="entry name" value="Retrotrans_gag"/>
    <property type="match status" value="1"/>
</dbReference>
<dbReference type="AlphaFoldDB" id="A0AAV2G8F7"/>
<evidence type="ECO:0000313" key="4">
    <source>
        <dbReference type="Proteomes" id="UP001497516"/>
    </source>
</evidence>
<organism evidence="3 4">
    <name type="scientific">Linum trigynum</name>
    <dbReference type="NCBI Taxonomy" id="586398"/>
    <lineage>
        <taxon>Eukaryota</taxon>
        <taxon>Viridiplantae</taxon>
        <taxon>Streptophyta</taxon>
        <taxon>Embryophyta</taxon>
        <taxon>Tracheophyta</taxon>
        <taxon>Spermatophyta</taxon>
        <taxon>Magnoliopsida</taxon>
        <taxon>eudicotyledons</taxon>
        <taxon>Gunneridae</taxon>
        <taxon>Pentapetalae</taxon>
        <taxon>rosids</taxon>
        <taxon>fabids</taxon>
        <taxon>Malpighiales</taxon>
        <taxon>Linaceae</taxon>
        <taxon>Linum</taxon>
    </lineage>
</organism>